<sequence length="74" mass="7761">MSMARDCAPSLIKCADIGMSAQLIKDGRVRLPVATGCWAGWIGPTGWEQTGSSAALHTALNGAQPRRTALYCAV</sequence>
<organism evidence="1 2">
    <name type="scientific">Virgisporangium aliadipatigenens</name>
    <dbReference type="NCBI Taxonomy" id="741659"/>
    <lineage>
        <taxon>Bacteria</taxon>
        <taxon>Bacillati</taxon>
        <taxon>Actinomycetota</taxon>
        <taxon>Actinomycetes</taxon>
        <taxon>Micromonosporales</taxon>
        <taxon>Micromonosporaceae</taxon>
        <taxon>Virgisporangium</taxon>
    </lineage>
</organism>
<keyword evidence="2" id="KW-1185">Reference proteome</keyword>
<dbReference type="Proteomes" id="UP000619260">
    <property type="component" value="Unassembled WGS sequence"/>
</dbReference>
<evidence type="ECO:0000313" key="2">
    <source>
        <dbReference type="Proteomes" id="UP000619260"/>
    </source>
</evidence>
<evidence type="ECO:0000313" key="1">
    <source>
        <dbReference type="EMBL" id="GIJ50640.1"/>
    </source>
</evidence>
<dbReference type="AlphaFoldDB" id="A0A8J3YVJ4"/>
<reference evidence="1" key="1">
    <citation type="submission" date="2021-01" db="EMBL/GenBank/DDBJ databases">
        <title>Whole genome shotgun sequence of Virgisporangium aliadipatigenens NBRC 105644.</title>
        <authorList>
            <person name="Komaki H."/>
            <person name="Tamura T."/>
        </authorList>
    </citation>
    <scope>NUCLEOTIDE SEQUENCE</scope>
    <source>
        <strain evidence="1">NBRC 105644</strain>
    </source>
</reference>
<dbReference type="EMBL" id="BOPF01000037">
    <property type="protein sequence ID" value="GIJ50640.1"/>
    <property type="molecule type" value="Genomic_DNA"/>
</dbReference>
<name>A0A8J3YVJ4_9ACTN</name>
<proteinExistence type="predicted"/>
<gene>
    <name evidence="1" type="ORF">Val02_75260</name>
</gene>
<accession>A0A8J3YVJ4</accession>
<comment type="caution">
    <text evidence="1">The sequence shown here is derived from an EMBL/GenBank/DDBJ whole genome shotgun (WGS) entry which is preliminary data.</text>
</comment>
<protein>
    <submittedName>
        <fullName evidence="1">Uncharacterized protein</fullName>
    </submittedName>
</protein>